<feature type="domain" description="TNFR-Cys" evidence="13">
    <location>
        <begin position="82"/>
        <end position="122"/>
    </location>
</feature>
<dbReference type="InterPro" id="IPR052491">
    <property type="entry name" value="TNFRSF10"/>
</dbReference>
<feature type="disulfide bond" evidence="9">
    <location>
        <begin position="101"/>
        <end position="114"/>
    </location>
</feature>
<name>A0A8B9EPJ4_ANSCY</name>
<evidence type="ECO:0000313" key="16">
    <source>
        <dbReference type="Proteomes" id="UP000694521"/>
    </source>
</evidence>
<keyword evidence="4" id="KW-0677">Repeat</keyword>
<evidence type="ECO:0000256" key="1">
    <source>
        <dbReference type="ARBA" id="ARBA00004370"/>
    </source>
</evidence>
<feature type="disulfide bond" evidence="9">
    <location>
        <begin position="124"/>
        <end position="139"/>
    </location>
</feature>
<keyword evidence="11" id="KW-1133">Transmembrane helix</keyword>
<dbReference type="CDD" id="cd10580">
    <property type="entry name" value="TNFRSF10"/>
    <property type="match status" value="1"/>
</dbReference>
<evidence type="ECO:0000256" key="9">
    <source>
        <dbReference type="PROSITE-ProRule" id="PRU00206"/>
    </source>
</evidence>
<dbReference type="SMART" id="SM00208">
    <property type="entry name" value="TNFR"/>
    <property type="match status" value="2"/>
</dbReference>
<evidence type="ECO:0000256" key="11">
    <source>
        <dbReference type="SAM" id="Phobius"/>
    </source>
</evidence>
<evidence type="ECO:0000256" key="6">
    <source>
        <dbReference type="ARBA" id="ARBA00023157"/>
    </source>
</evidence>
<evidence type="ECO:0000256" key="3">
    <source>
        <dbReference type="ARBA" id="ARBA00022729"/>
    </source>
</evidence>
<dbReference type="GO" id="GO:0009986">
    <property type="term" value="C:cell surface"/>
    <property type="evidence" value="ECO:0007669"/>
    <property type="project" value="TreeGrafter"/>
</dbReference>
<dbReference type="Pfam" id="PF00020">
    <property type="entry name" value="TNFR_c6"/>
    <property type="match status" value="2"/>
</dbReference>
<dbReference type="GO" id="GO:0004888">
    <property type="term" value="F:transmembrane signaling receptor activity"/>
    <property type="evidence" value="ECO:0007669"/>
    <property type="project" value="UniProtKB-ARBA"/>
</dbReference>
<evidence type="ECO:0000256" key="5">
    <source>
        <dbReference type="ARBA" id="ARBA00023136"/>
    </source>
</evidence>
<dbReference type="FunFam" id="2.10.50.10:FF:000004">
    <property type="entry name" value="Tumor necrosis factor receptor superfamily member 6"/>
    <property type="match status" value="1"/>
</dbReference>
<feature type="repeat" description="TNFR-Cys" evidence="9">
    <location>
        <begin position="82"/>
        <end position="122"/>
    </location>
</feature>
<keyword evidence="11" id="KW-0812">Transmembrane</keyword>
<feature type="region of interest" description="Disordered" evidence="10">
    <location>
        <begin position="412"/>
        <end position="441"/>
    </location>
</feature>
<keyword evidence="7" id="KW-0675">Receptor</keyword>
<evidence type="ECO:0000256" key="8">
    <source>
        <dbReference type="ARBA" id="ARBA00023180"/>
    </source>
</evidence>
<evidence type="ECO:0000313" key="15">
    <source>
        <dbReference type="Ensembl" id="ENSACDP00005022508.1"/>
    </source>
</evidence>
<dbReference type="Proteomes" id="UP000694521">
    <property type="component" value="Unplaced"/>
</dbReference>
<reference evidence="15" key="2">
    <citation type="submission" date="2025-09" db="UniProtKB">
        <authorList>
            <consortium name="Ensembl"/>
        </authorList>
    </citation>
    <scope>IDENTIFICATION</scope>
</reference>
<feature type="disulfide bond" evidence="9">
    <location>
        <begin position="146"/>
        <end position="164"/>
    </location>
</feature>
<dbReference type="GO" id="GO:0043065">
    <property type="term" value="P:positive regulation of apoptotic process"/>
    <property type="evidence" value="ECO:0007669"/>
    <property type="project" value="TreeGrafter"/>
</dbReference>
<keyword evidence="5 11" id="KW-0472">Membrane</keyword>
<evidence type="ECO:0000256" key="10">
    <source>
        <dbReference type="SAM" id="MobiDB-lite"/>
    </source>
</evidence>
<accession>A0A8B9EPJ4</accession>
<keyword evidence="16" id="KW-1185">Reference proteome</keyword>
<feature type="compositionally biased region" description="Low complexity" evidence="10">
    <location>
        <begin position="316"/>
        <end position="328"/>
    </location>
</feature>
<feature type="disulfide bond" evidence="9">
    <location>
        <begin position="104"/>
        <end position="122"/>
    </location>
</feature>
<comment type="caution">
    <text evidence="9">Lacks conserved residue(s) required for the propagation of feature annotation.</text>
</comment>
<evidence type="ECO:0000256" key="7">
    <source>
        <dbReference type="ARBA" id="ARBA00023170"/>
    </source>
</evidence>
<dbReference type="InterPro" id="IPR001368">
    <property type="entry name" value="TNFR/NGFR_Cys_rich_reg"/>
</dbReference>
<evidence type="ECO:0000259" key="14">
    <source>
        <dbReference type="PROSITE" id="PS51379"/>
    </source>
</evidence>
<dbReference type="GO" id="GO:0005886">
    <property type="term" value="C:plasma membrane"/>
    <property type="evidence" value="ECO:0007669"/>
    <property type="project" value="TreeGrafter"/>
</dbReference>
<dbReference type="AlphaFoldDB" id="A0A8B9EPJ4"/>
<dbReference type="PROSITE" id="PS51379">
    <property type="entry name" value="4FE4S_FER_2"/>
    <property type="match status" value="1"/>
</dbReference>
<feature type="compositionally biased region" description="Basic and acidic residues" evidence="10">
    <location>
        <begin position="376"/>
        <end position="393"/>
    </location>
</feature>
<feature type="region of interest" description="Disordered" evidence="10">
    <location>
        <begin position="296"/>
        <end position="393"/>
    </location>
</feature>
<keyword evidence="8" id="KW-0325">Glycoprotein</keyword>
<sequence length="498" mass="52861">MRSALRLSSRRGCLPLLLAKAVLSTAAAVEVRRDRVDLLELSRKGEDFYQVQDSGWYCRLCPAGTYVAEHCKEQNGSSTCLPCEADGYVEYPSHFGRCLRCWTCREDQVELSPCNATRNTQCVCKNGTFCSPDHPCEMCQKCQSRCPSGQVKIAPCTPHSDLLCGPPTGSFSGSYMIVIVIIVALAAVLLLLLLWKRCCRHPAAGDSRDLGRKSGNVVVSRGGGSAPSLLCLQPPGKAGGACRGLWPSRAGVSCAHPPPGGWYHRPGWEQGSPARQLCVSLPPALPGAAADPVLAGWAGDAGQHPQRAPLPGPGAGAAPCRGGSQRPRAGGGGSKDLGSQCENPEDSGSSARRRPRYPSASLFSRLCPRRALQGLEEIRPSPRPAGERPRSGGDERQILAGALLPDAQHVAEQARDERLREHAAGGPAPHRPGGHSGGHLLQAGAAGLLPVPSELSSTFPRGNTNTLKNSSFFFYTFLSRLAALEALVRLSLEELTLP</sequence>
<feature type="disulfide bond" evidence="9">
    <location>
        <begin position="83"/>
        <end position="98"/>
    </location>
</feature>
<evidence type="ECO:0000259" key="13">
    <source>
        <dbReference type="PROSITE" id="PS50050"/>
    </source>
</evidence>
<dbReference type="GO" id="GO:0036462">
    <property type="term" value="P:TRAIL-activated apoptotic signaling pathway"/>
    <property type="evidence" value="ECO:0007669"/>
    <property type="project" value="TreeGrafter"/>
</dbReference>
<dbReference type="InterPro" id="IPR034024">
    <property type="entry name" value="TNFRSF10_N"/>
</dbReference>
<dbReference type="PANTHER" id="PTHR46330">
    <property type="entry name" value="TUMOR NECROSIS FACTOR RECEPTOR SUPERFAMILY MEMBER 10B"/>
    <property type="match status" value="1"/>
</dbReference>
<dbReference type="Ensembl" id="ENSACDT00005026935.1">
    <property type="protein sequence ID" value="ENSACDP00005022508.1"/>
    <property type="gene ID" value="ENSACDG00005016332.1"/>
</dbReference>
<evidence type="ECO:0000256" key="4">
    <source>
        <dbReference type="ARBA" id="ARBA00022737"/>
    </source>
</evidence>
<dbReference type="PANTHER" id="PTHR46330:SF17">
    <property type="entry name" value="TUMOR NECROSIS FACTOR RECEPTOR SUPERFAMILY, MEMBER 10B"/>
    <property type="match status" value="1"/>
</dbReference>
<feature type="signal peptide" evidence="12">
    <location>
        <begin position="1"/>
        <end position="28"/>
    </location>
</feature>
<proteinExistence type="predicted"/>
<feature type="repeat" description="TNFR-Cys" evidence="9">
    <location>
        <begin position="123"/>
        <end position="164"/>
    </location>
</feature>
<gene>
    <name evidence="15" type="primary">LOC106049708</name>
</gene>
<comment type="subcellular location">
    <subcellularLocation>
        <location evidence="1">Membrane</location>
    </subcellularLocation>
</comment>
<protein>
    <submittedName>
        <fullName evidence="15">Uncharacterized protein</fullName>
    </submittedName>
</protein>
<keyword evidence="3 12" id="KW-0732">Signal</keyword>
<organism evidence="15 16">
    <name type="scientific">Anser cygnoides</name>
    <name type="common">Swan goose</name>
    <dbReference type="NCBI Taxonomy" id="8845"/>
    <lineage>
        <taxon>Eukaryota</taxon>
        <taxon>Metazoa</taxon>
        <taxon>Chordata</taxon>
        <taxon>Craniata</taxon>
        <taxon>Vertebrata</taxon>
        <taxon>Euteleostomi</taxon>
        <taxon>Archelosauria</taxon>
        <taxon>Archosauria</taxon>
        <taxon>Dinosauria</taxon>
        <taxon>Saurischia</taxon>
        <taxon>Theropoda</taxon>
        <taxon>Coelurosauria</taxon>
        <taxon>Aves</taxon>
        <taxon>Neognathae</taxon>
        <taxon>Galloanserae</taxon>
        <taxon>Anseriformes</taxon>
        <taxon>Anatidae</taxon>
        <taxon>Anserinae</taxon>
        <taxon>Anser</taxon>
    </lineage>
</organism>
<feature type="compositionally biased region" description="Basic and acidic residues" evidence="10">
    <location>
        <begin position="412"/>
        <end position="423"/>
    </location>
</feature>
<dbReference type="Gene3D" id="2.10.50.10">
    <property type="entry name" value="Tumor Necrosis Factor Receptor, subunit A, domain 2"/>
    <property type="match status" value="3"/>
</dbReference>
<evidence type="ECO:0000256" key="2">
    <source>
        <dbReference type="ARBA" id="ARBA00022703"/>
    </source>
</evidence>
<feature type="transmembrane region" description="Helical" evidence="11">
    <location>
        <begin position="173"/>
        <end position="195"/>
    </location>
</feature>
<dbReference type="InterPro" id="IPR017896">
    <property type="entry name" value="4Fe4S_Fe-S-bd"/>
</dbReference>
<dbReference type="PROSITE" id="PS50050">
    <property type="entry name" value="TNFR_NGFR_2"/>
    <property type="match status" value="2"/>
</dbReference>
<dbReference type="SUPFAM" id="SSF57586">
    <property type="entry name" value="TNF receptor-like"/>
    <property type="match status" value="2"/>
</dbReference>
<evidence type="ECO:0000256" key="12">
    <source>
        <dbReference type="SAM" id="SignalP"/>
    </source>
</evidence>
<reference evidence="15" key="1">
    <citation type="submission" date="2025-08" db="UniProtKB">
        <authorList>
            <consortium name="Ensembl"/>
        </authorList>
    </citation>
    <scope>IDENTIFICATION</scope>
</reference>
<feature type="domain" description="4Fe-4S ferredoxin-type" evidence="14">
    <location>
        <begin position="126"/>
        <end position="156"/>
    </location>
</feature>
<feature type="domain" description="TNFR-Cys" evidence="13">
    <location>
        <begin position="123"/>
        <end position="164"/>
    </location>
</feature>
<feature type="chain" id="PRO_5034065277" evidence="12">
    <location>
        <begin position="29"/>
        <end position="498"/>
    </location>
</feature>
<keyword evidence="2" id="KW-0053">Apoptosis</keyword>
<keyword evidence="6 9" id="KW-1015">Disulfide bond</keyword>